<accession>A0ABN0WKK4</accession>
<dbReference type="EMBL" id="BAAADJ010000057">
    <property type="protein sequence ID" value="GAA0339880.1"/>
    <property type="molecule type" value="Genomic_DNA"/>
</dbReference>
<comment type="caution">
    <text evidence="1">The sequence shown here is derived from an EMBL/GenBank/DDBJ whole genome shotgun (WGS) entry which is preliminary data.</text>
</comment>
<sequence length="238" mass="28189">MKKLQDFKQFQWIQEETEAIDFKNWNGCYVSNLIPHRFQHFCKIIHPIYRDLNIQDETLLWSQCKPGESVHFQYGERLTLKELAEKYKIPFTKEITSSNISHVLGGTPRYLILGEEGSMDKETLHEFVSVMNPFTKGPCYFQYHLLKINNYQENHGNGHLYYGELEDVYKLYEMGEFIDFGSPSYWWGEDRSWCVYTDYDFDFSVVGCSKEVIDALLGNNELECIEVDLHTRLDSRRL</sequence>
<reference evidence="1 2" key="1">
    <citation type="journal article" date="2019" name="Int. J. Syst. Evol. Microbiol.">
        <title>The Global Catalogue of Microorganisms (GCM) 10K type strain sequencing project: providing services to taxonomists for standard genome sequencing and annotation.</title>
        <authorList>
            <consortium name="The Broad Institute Genomics Platform"/>
            <consortium name="The Broad Institute Genome Sequencing Center for Infectious Disease"/>
            <person name="Wu L."/>
            <person name="Ma J."/>
        </authorList>
    </citation>
    <scope>NUCLEOTIDE SEQUENCE [LARGE SCALE GENOMIC DNA]</scope>
    <source>
        <strain evidence="1 2">JCM 9731</strain>
    </source>
</reference>
<keyword evidence="2" id="KW-1185">Reference proteome</keyword>
<protein>
    <recommendedName>
        <fullName evidence="3">Knr4/Smi1-like domain-containing protein</fullName>
    </recommendedName>
</protein>
<evidence type="ECO:0008006" key="3">
    <source>
        <dbReference type="Google" id="ProtNLM"/>
    </source>
</evidence>
<organism evidence="1 2">
    <name type="scientific">Bacillus carboniphilus</name>
    <dbReference type="NCBI Taxonomy" id="86663"/>
    <lineage>
        <taxon>Bacteria</taxon>
        <taxon>Bacillati</taxon>
        <taxon>Bacillota</taxon>
        <taxon>Bacilli</taxon>
        <taxon>Bacillales</taxon>
        <taxon>Bacillaceae</taxon>
        <taxon>Bacillus</taxon>
    </lineage>
</organism>
<name>A0ABN0WKK4_9BACI</name>
<gene>
    <name evidence="1" type="ORF">GCM10008967_32820</name>
</gene>
<dbReference type="RefSeq" id="WP_343801301.1">
    <property type="nucleotide sequence ID" value="NZ_BAAADJ010000057.1"/>
</dbReference>
<proteinExistence type="predicted"/>
<dbReference type="Proteomes" id="UP001500782">
    <property type="component" value="Unassembled WGS sequence"/>
</dbReference>
<evidence type="ECO:0000313" key="2">
    <source>
        <dbReference type="Proteomes" id="UP001500782"/>
    </source>
</evidence>
<evidence type="ECO:0000313" key="1">
    <source>
        <dbReference type="EMBL" id="GAA0339880.1"/>
    </source>
</evidence>